<evidence type="ECO:0000313" key="5">
    <source>
        <dbReference type="Proteomes" id="UP001497512"/>
    </source>
</evidence>
<reference evidence="4" key="1">
    <citation type="submission" date="2024-02" db="EMBL/GenBank/DDBJ databases">
        <authorList>
            <consortium name="ELIXIR-Norway"/>
            <consortium name="Elixir Norway"/>
        </authorList>
    </citation>
    <scope>NUCLEOTIDE SEQUENCE</scope>
</reference>
<proteinExistence type="predicted"/>
<comment type="subcellular location">
    <subcellularLocation>
        <location evidence="1">Membrane</location>
    </subcellularLocation>
</comment>
<evidence type="ECO:0000256" key="3">
    <source>
        <dbReference type="SAM" id="Phobius"/>
    </source>
</evidence>
<evidence type="ECO:0000256" key="2">
    <source>
        <dbReference type="ARBA" id="ARBA00023136"/>
    </source>
</evidence>
<keyword evidence="3" id="KW-1133">Transmembrane helix</keyword>
<dbReference type="EMBL" id="OZ019894">
    <property type="protein sequence ID" value="CAK9216081.1"/>
    <property type="molecule type" value="Genomic_DNA"/>
</dbReference>
<gene>
    <name evidence="4" type="ORF">CSSPTR1EN2_LOCUS13230</name>
</gene>
<feature type="transmembrane region" description="Helical" evidence="3">
    <location>
        <begin position="21"/>
        <end position="50"/>
    </location>
</feature>
<protein>
    <recommendedName>
        <fullName evidence="6">Late embryogenesis abundant protein LEA-2 subgroup domain-containing protein</fullName>
    </recommendedName>
</protein>
<dbReference type="PANTHER" id="PTHR31234:SF67">
    <property type="entry name" value="LATE EMBRYOGENESIS ABUNDANT PROTEIN"/>
    <property type="match status" value="1"/>
</dbReference>
<keyword evidence="3" id="KW-0812">Transmembrane</keyword>
<dbReference type="Proteomes" id="UP001497512">
    <property type="component" value="Chromosome 2"/>
</dbReference>
<dbReference type="PANTHER" id="PTHR31234">
    <property type="entry name" value="LATE EMBRYOGENESIS ABUNDANT (LEA) HYDROXYPROLINE-RICH GLYCOPROTEIN FAMILY"/>
    <property type="match status" value="1"/>
</dbReference>
<evidence type="ECO:0000256" key="1">
    <source>
        <dbReference type="ARBA" id="ARBA00004370"/>
    </source>
</evidence>
<accession>A0ABP0UA98</accession>
<organism evidence="4 5">
    <name type="scientific">Sphagnum troendelagicum</name>
    <dbReference type="NCBI Taxonomy" id="128251"/>
    <lineage>
        <taxon>Eukaryota</taxon>
        <taxon>Viridiplantae</taxon>
        <taxon>Streptophyta</taxon>
        <taxon>Embryophyta</taxon>
        <taxon>Bryophyta</taxon>
        <taxon>Sphagnophytina</taxon>
        <taxon>Sphagnopsida</taxon>
        <taxon>Sphagnales</taxon>
        <taxon>Sphagnaceae</taxon>
        <taxon>Sphagnum</taxon>
    </lineage>
</organism>
<keyword evidence="5" id="KW-1185">Reference proteome</keyword>
<evidence type="ECO:0000313" key="4">
    <source>
        <dbReference type="EMBL" id="CAK9216081.1"/>
    </source>
</evidence>
<evidence type="ECO:0008006" key="6">
    <source>
        <dbReference type="Google" id="ProtNLM"/>
    </source>
</evidence>
<dbReference type="InterPro" id="IPR044839">
    <property type="entry name" value="NDR1-like"/>
</dbReference>
<name>A0ABP0UA98_9BRYO</name>
<keyword evidence="2 3" id="KW-0472">Membrane</keyword>
<sequence length="216" mass="23470">MGLVESVVGSSSTAARKRSEWVWSCCCLMGGFLVLLLLLTCIGAVLWLVFRPHSPILSLQALNITSLTVKQMTHGKTAANESSALLSMNSTLVFSATNTNRFSVSYSAMILNATYQDVAVGHALVAALKQESNSKVMVSTVLIVDKVNLNQFTGIDILKDATNDHLPLNLTGIVDTHVHTFGFKTPQLQIELRCAIVLRYHELQLASKQCGTNVVH</sequence>